<organism evidence="1 2">
    <name type="scientific">Ditylenchus dipsaci</name>
    <dbReference type="NCBI Taxonomy" id="166011"/>
    <lineage>
        <taxon>Eukaryota</taxon>
        <taxon>Metazoa</taxon>
        <taxon>Ecdysozoa</taxon>
        <taxon>Nematoda</taxon>
        <taxon>Chromadorea</taxon>
        <taxon>Rhabditida</taxon>
        <taxon>Tylenchina</taxon>
        <taxon>Tylenchomorpha</taxon>
        <taxon>Sphaerularioidea</taxon>
        <taxon>Anguinidae</taxon>
        <taxon>Anguininae</taxon>
        <taxon>Ditylenchus</taxon>
    </lineage>
</organism>
<protein>
    <submittedName>
        <fullName evidence="2">Uncharacterized protein</fullName>
    </submittedName>
</protein>
<dbReference type="Proteomes" id="UP000887574">
    <property type="component" value="Unplaced"/>
</dbReference>
<accession>A0A915DDQ7</accession>
<evidence type="ECO:0000313" key="1">
    <source>
        <dbReference type="Proteomes" id="UP000887574"/>
    </source>
</evidence>
<reference evidence="2" key="1">
    <citation type="submission" date="2022-11" db="UniProtKB">
        <authorList>
            <consortium name="WormBaseParasite"/>
        </authorList>
    </citation>
    <scope>IDENTIFICATION</scope>
</reference>
<evidence type="ECO:0000313" key="2">
    <source>
        <dbReference type="WBParaSite" id="jg18146"/>
    </source>
</evidence>
<sequence>MEVKRARQNSIPTMLRASPITRSVRIMEEKKRRKSYDVRPIQASFERHNPNTSDVVNMIFENLPKKPSKTNMVFEKSFTVSRGNPYWNRSGD</sequence>
<dbReference type="WBParaSite" id="jg18146">
    <property type="protein sequence ID" value="jg18146"/>
    <property type="gene ID" value="jg18146"/>
</dbReference>
<dbReference type="AlphaFoldDB" id="A0A915DDQ7"/>
<name>A0A915DDQ7_9BILA</name>
<proteinExistence type="predicted"/>
<keyword evidence="1" id="KW-1185">Reference proteome</keyword>